<dbReference type="EMBL" id="CAJOBP010009445">
    <property type="protein sequence ID" value="CAF4552593.1"/>
    <property type="molecule type" value="Genomic_DNA"/>
</dbReference>
<keyword evidence="3" id="KW-1185">Reference proteome</keyword>
<organism evidence="1 3">
    <name type="scientific">Rotaria socialis</name>
    <dbReference type="NCBI Taxonomy" id="392032"/>
    <lineage>
        <taxon>Eukaryota</taxon>
        <taxon>Metazoa</taxon>
        <taxon>Spiralia</taxon>
        <taxon>Gnathifera</taxon>
        <taxon>Rotifera</taxon>
        <taxon>Eurotatoria</taxon>
        <taxon>Bdelloidea</taxon>
        <taxon>Philodinida</taxon>
        <taxon>Philodinidae</taxon>
        <taxon>Rotaria</taxon>
    </lineage>
</organism>
<protein>
    <submittedName>
        <fullName evidence="1">Uncharacterized protein</fullName>
    </submittedName>
</protein>
<dbReference type="AlphaFoldDB" id="A0A820YTU3"/>
<name>A0A820YTU3_9BILA</name>
<accession>A0A820YTU3</accession>
<proteinExistence type="predicted"/>
<comment type="caution">
    <text evidence="1">The sequence shown here is derived from an EMBL/GenBank/DDBJ whole genome shotgun (WGS) entry which is preliminary data.</text>
</comment>
<evidence type="ECO:0000313" key="3">
    <source>
        <dbReference type="Proteomes" id="UP000663873"/>
    </source>
</evidence>
<dbReference type="Proteomes" id="UP000663848">
    <property type="component" value="Unassembled WGS sequence"/>
</dbReference>
<dbReference type="Gene3D" id="1.20.120.20">
    <property type="entry name" value="Apolipoprotein"/>
    <property type="match status" value="1"/>
</dbReference>
<dbReference type="EMBL" id="CAJOBR010009135">
    <property type="protein sequence ID" value="CAF4888862.1"/>
    <property type="molecule type" value="Genomic_DNA"/>
</dbReference>
<gene>
    <name evidence="2" type="ORF">QYT958_LOCUS29933</name>
    <name evidence="1" type="ORF">UJA718_LOCUS29459</name>
</gene>
<reference evidence="1" key="1">
    <citation type="submission" date="2021-02" db="EMBL/GenBank/DDBJ databases">
        <authorList>
            <person name="Nowell W R."/>
        </authorList>
    </citation>
    <scope>NUCLEOTIDE SEQUENCE</scope>
</reference>
<sequence length="412" mass="48230">SVKPEEEKEVPPRLIFSPDSSIDRYDKSDSYDLSSLKSIHSVEISVDESRMVQNHSNIDSTFNDNRYQSTTCNLLTTAIQSMMNDLKFNINRHFDRFDEKFEKKFDELDEKFEKKFDKLDEKFQKKFDQLSQKFSNGKVPRKCHFSYPKSRGQVPPPVKWTFSGSLPALQKLDNIYESNAITSIMNKIRADHNLEIPFLPTNRIFHSSCSKQSKMLFSDFEKYLIEHYKDQWTKQYSRILVSMKPQQLEFDILGFAFEHTEAQRCIIESPNIEPVNTTSCKYLGSFKANTIICGEVTTSTLTFNSNDLLLLEKNISSNSSNPQRAQATFKLLNKLIQLERCVAFILNYYKNVTLEQIIAVLFGRFVDNQHHRAPEHLYDMVFKSSFSSKIPLLYKLYLRDRDDKIKQIYFIC</sequence>
<dbReference type="Proteomes" id="UP000663873">
    <property type="component" value="Unassembled WGS sequence"/>
</dbReference>
<evidence type="ECO:0000313" key="1">
    <source>
        <dbReference type="EMBL" id="CAF4552593.1"/>
    </source>
</evidence>
<feature type="non-terminal residue" evidence="1">
    <location>
        <position position="1"/>
    </location>
</feature>
<evidence type="ECO:0000313" key="2">
    <source>
        <dbReference type="EMBL" id="CAF4888862.1"/>
    </source>
</evidence>